<evidence type="ECO:0000313" key="3">
    <source>
        <dbReference type="Proteomes" id="UP000177310"/>
    </source>
</evidence>
<dbReference type="Proteomes" id="UP000177310">
    <property type="component" value="Unassembled WGS sequence"/>
</dbReference>
<dbReference type="SUPFAM" id="SSF55729">
    <property type="entry name" value="Acyl-CoA N-acyltransferases (Nat)"/>
    <property type="match status" value="1"/>
</dbReference>
<dbReference type="PANTHER" id="PTHR43415">
    <property type="entry name" value="SPERMIDINE N(1)-ACETYLTRANSFERASE"/>
    <property type="match status" value="1"/>
</dbReference>
<evidence type="ECO:0000313" key="2">
    <source>
        <dbReference type="EMBL" id="OGY52176.1"/>
    </source>
</evidence>
<accession>A0A1G1YK31</accession>
<organism evidence="2 3">
    <name type="scientific">Candidatus Buchananbacteria bacterium RIFCSPHIGHO2_02_FULL_56_16</name>
    <dbReference type="NCBI Taxonomy" id="1797542"/>
    <lineage>
        <taxon>Bacteria</taxon>
        <taxon>Candidatus Buchananiibacteriota</taxon>
    </lineage>
</organism>
<dbReference type="Gene3D" id="3.40.630.30">
    <property type="match status" value="1"/>
</dbReference>
<comment type="caution">
    <text evidence="2">The sequence shown here is derived from an EMBL/GenBank/DDBJ whole genome shotgun (WGS) entry which is preliminary data.</text>
</comment>
<dbReference type="Pfam" id="PF13302">
    <property type="entry name" value="Acetyltransf_3"/>
    <property type="match status" value="1"/>
</dbReference>
<reference evidence="2 3" key="1">
    <citation type="journal article" date="2016" name="Nat. Commun.">
        <title>Thousands of microbial genomes shed light on interconnected biogeochemical processes in an aquifer system.</title>
        <authorList>
            <person name="Anantharaman K."/>
            <person name="Brown C.T."/>
            <person name="Hug L.A."/>
            <person name="Sharon I."/>
            <person name="Castelle C.J."/>
            <person name="Probst A.J."/>
            <person name="Thomas B.C."/>
            <person name="Singh A."/>
            <person name="Wilkins M.J."/>
            <person name="Karaoz U."/>
            <person name="Brodie E.L."/>
            <person name="Williams K.H."/>
            <person name="Hubbard S.S."/>
            <person name="Banfield J.F."/>
        </authorList>
    </citation>
    <scope>NUCLEOTIDE SEQUENCE [LARGE SCALE GENOMIC DNA]</scope>
</reference>
<dbReference type="EMBL" id="MHIL01000008">
    <property type="protein sequence ID" value="OGY52176.1"/>
    <property type="molecule type" value="Genomic_DNA"/>
</dbReference>
<name>A0A1G1YK31_9BACT</name>
<dbReference type="PANTHER" id="PTHR43415:SF3">
    <property type="entry name" value="GNAT-FAMILY ACETYLTRANSFERASE"/>
    <property type="match status" value="1"/>
</dbReference>
<proteinExistence type="predicted"/>
<dbReference type="GO" id="GO:0016747">
    <property type="term" value="F:acyltransferase activity, transferring groups other than amino-acyl groups"/>
    <property type="evidence" value="ECO:0007669"/>
    <property type="project" value="InterPro"/>
</dbReference>
<evidence type="ECO:0000259" key="1">
    <source>
        <dbReference type="PROSITE" id="PS51186"/>
    </source>
</evidence>
<dbReference type="InterPro" id="IPR016181">
    <property type="entry name" value="Acyl_CoA_acyltransferase"/>
</dbReference>
<dbReference type="AlphaFoldDB" id="A0A1G1YK31"/>
<feature type="domain" description="N-acetyltransferase" evidence="1">
    <location>
        <begin position="14"/>
        <end position="170"/>
    </location>
</feature>
<dbReference type="PROSITE" id="PS51186">
    <property type="entry name" value="GNAT"/>
    <property type="match status" value="1"/>
</dbReference>
<sequence length="184" mass="21254">MKKIVTKNLYLRQLTVDDVSQNYLSGLQDPEVTQFTEARHTKWDKEKMIRYIEESNVEGVSQLVGIFLRKIDKHIGNVRLSSINPLHKRLEFGITLFDKSEWGKGFGTEAIEGICTYVFEVMGFYKICADYYSINKASAKIFQKLGFSIEGVFKDHFKINDHYVDSVRIAKFNHTDSKPTKNSV</sequence>
<dbReference type="InterPro" id="IPR000182">
    <property type="entry name" value="GNAT_dom"/>
</dbReference>
<dbReference type="STRING" id="1797542.A3J59_03420"/>
<protein>
    <recommendedName>
        <fullName evidence="1">N-acetyltransferase domain-containing protein</fullName>
    </recommendedName>
</protein>
<gene>
    <name evidence="2" type="ORF">A3J59_03420</name>
</gene>